<sequence length="259" mass="29357">MMVKDIIKIFEEKYPLKNAEDWDNVGLMIGNRKDTVKKIQLSIDATEKAIDYAIENNVDMVVTHHPMIFKGIKNIDYSTVLGRKIIKVIENKMSVYSMHTNLDASKFGLNDYVAHLLGALNTKIVDENIDEENTGIGRVYTLEKKMYLKDYADFIKSIFNIPHVRIIASDMDVLVGKVGVVNGSGMSYWRKIKSMGVDLLITGDIGYHEALDAKEAGLNLIDIGHFESEICFTNLLKKELEDLNLEVIIYNDGPVFINY</sequence>
<evidence type="ECO:0000313" key="6">
    <source>
        <dbReference type="Proteomes" id="UP000515913"/>
    </source>
</evidence>
<dbReference type="EMBL" id="CP060637">
    <property type="protein sequence ID" value="QNM15012.1"/>
    <property type="molecule type" value="Genomic_DNA"/>
</dbReference>
<organism evidence="5 6">
    <name type="scientific">Fusobacterium hominis</name>
    <dbReference type="NCBI Taxonomy" id="2764326"/>
    <lineage>
        <taxon>Bacteria</taxon>
        <taxon>Fusobacteriati</taxon>
        <taxon>Fusobacteriota</taxon>
        <taxon>Fusobacteriia</taxon>
        <taxon>Fusobacteriales</taxon>
        <taxon>Fusobacteriaceae</taxon>
        <taxon>Fusobacterium</taxon>
    </lineage>
</organism>
<feature type="binding site" evidence="4">
    <location>
        <position position="65"/>
    </location>
    <ligand>
        <name>a divalent metal cation</name>
        <dbReference type="ChEBI" id="CHEBI:60240"/>
        <label>1</label>
    </ligand>
</feature>
<feature type="binding site" evidence="4">
    <location>
        <position position="229"/>
    </location>
    <ligand>
        <name>a divalent metal cation</name>
        <dbReference type="ChEBI" id="CHEBI:60240"/>
        <label>1</label>
    </ligand>
</feature>
<dbReference type="GO" id="GO:0005737">
    <property type="term" value="C:cytoplasm"/>
    <property type="evidence" value="ECO:0007669"/>
    <property type="project" value="TreeGrafter"/>
</dbReference>
<reference evidence="5 6" key="1">
    <citation type="submission" date="2020-08" db="EMBL/GenBank/DDBJ databases">
        <authorList>
            <person name="Liu C."/>
            <person name="Sun Q."/>
        </authorList>
    </citation>
    <scope>NUCLEOTIDE SEQUENCE [LARGE SCALE GENOMIC DNA]</scope>
    <source>
        <strain evidence="5 6">NSJ-57</strain>
    </source>
</reference>
<name>A0A7G9GW30_9FUSO</name>
<keyword evidence="6" id="KW-1185">Reference proteome</keyword>
<dbReference type="NCBIfam" id="TIGR00486">
    <property type="entry name" value="YbgI_SA1388"/>
    <property type="match status" value="1"/>
</dbReference>
<dbReference type="PANTHER" id="PTHR13799:SF14">
    <property type="entry name" value="GTP CYCLOHYDROLASE 1 TYPE 2 HOMOLOG"/>
    <property type="match status" value="1"/>
</dbReference>
<comment type="similarity">
    <text evidence="1">Belongs to the GTP cyclohydrolase I type 2/NIF3 family.</text>
</comment>
<dbReference type="Proteomes" id="UP000515913">
    <property type="component" value="Chromosome"/>
</dbReference>
<dbReference type="Gene3D" id="3.40.1390.30">
    <property type="entry name" value="NIF3 (NGG1p interacting factor 3)-like"/>
    <property type="match status" value="2"/>
</dbReference>
<feature type="binding site" evidence="4">
    <location>
        <position position="103"/>
    </location>
    <ligand>
        <name>a divalent metal cation</name>
        <dbReference type="ChEBI" id="CHEBI:60240"/>
        <label>1</label>
    </ligand>
</feature>
<evidence type="ECO:0000256" key="3">
    <source>
        <dbReference type="ARBA" id="ARBA00022723"/>
    </source>
</evidence>
<accession>A0A7G9GW30</accession>
<dbReference type="SUPFAM" id="SSF102705">
    <property type="entry name" value="NIF3 (NGG1p interacting factor 3)-like"/>
    <property type="match status" value="1"/>
</dbReference>
<proteinExistence type="inferred from homology"/>
<dbReference type="InterPro" id="IPR002678">
    <property type="entry name" value="DUF34/NIF3"/>
</dbReference>
<dbReference type="RefSeq" id="WP_101474561.1">
    <property type="nucleotide sequence ID" value="NZ_CP060637.1"/>
</dbReference>
<protein>
    <recommendedName>
        <fullName evidence="2">GTP cyclohydrolase 1 type 2 homolog</fullName>
    </recommendedName>
</protein>
<evidence type="ECO:0000256" key="1">
    <source>
        <dbReference type="ARBA" id="ARBA00006964"/>
    </source>
</evidence>
<feature type="binding site" evidence="4">
    <location>
        <position position="225"/>
    </location>
    <ligand>
        <name>a divalent metal cation</name>
        <dbReference type="ChEBI" id="CHEBI:60240"/>
        <label>1</label>
    </ligand>
</feature>
<dbReference type="PANTHER" id="PTHR13799">
    <property type="entry name" value="NGG1 INTERACTING FACTOR 3"/>
    <property type="match status" value="1"/>
</dbReference>
<dbReference type="FunFam" id="3.40.1390.30:FF:000001">
    <property type="entry name" value="GTP cyclohydrolase 1 type 2"/>
    <property type="match status" value="1"/>
</dbReference>
<evidence type="ECO:0000256" key="4">
    <source>
        <dbReference type="PIRSR" id="PIRSR602678-1"/>
    </source>
</evidence>
<dbReference type="GO" id="GO:0046872">
    <property type="term" value="F:metal ion binding"/>
    <property type="evidence" value="ECO:0007669"/>
    <property type="project" value="UniProtKB-KW"/>
</dbReference>
<dbReference type="AlphaFoldDB" id="A0A7G9GW30"/>
<evidence type="ECO:0000313" key="5">
    <source>
        <dbReference type="EMBL" id="QNM15012.1"/>
    </source>
</evidence>
<gene>
    <name evidence="5" type="ORF">H9Q81_08695</name>
</gene>
<dbReference type="KEGG" id="fho:H9Q81_08695"/>
<dbReference type="InterPro" id="IPR036069">
    <property type="entry name" value="DUF34/NIF3_sf"/>
</dbReference>
<keyword evidence="3 4" id="KW-0479">Metal-binding</keyword>
<dbReference type="Pfam" id="PF01784">
    <property type="entry name" value="DUF34_NIF3"/>
    <property type="match status" value="1"/>
</dbReference>
<feature type="binding site" evidence="4">
    <location>
        <position position="64"/>
    </location>
    <ligand>
        <name>a divalent metal cation</name>
        <dbReference type="ChEBI" id="CHEBI:60240"/>
        <label>2</label>
    </ligand>
</feature>
<evidence type="ECO:0000256" key="2">
    <source>
        <dbReference type="ARBA" id="ARBA00022112"/>
    </source>
</evidence>